<dbReference type="Gene3D" id="3.60.21.10">
    <property type="match status" value="1"/>
</dbReference>
<reference evidence="4" key="1">
    <citation type="journal article" date="2021" name="PeerJ">
        <title>Extensive microbial diversity within the chicken gut microbiome revealed by metagenomics and culture.</title>
        <authorList>
            <person name="Gilroy R."/>
            <person name="Ravi A."/>
            <person name="Getino M."/>
            <person name="Pursley I."/>
            <person name="Horton D.L."/>
            <person name="Alikhan N.F."/>
            <person name="Baker D."/>
            <person name="Gharbi K."/>
            <person name="Hall N."/>
            <person name="Watson M."/>
            <person name="Adriaenssens E.M."/>
            <person name="Foster-Nyarko E."/>
            <person name="Jarju S."/>
            <person name="Secka A."/>
            <person name="Antonio M."/>
            <person name="Oren A."/>
            <person name="Chaudhuri R.R."/>
            <person name="La Ragione R."/>
            <person name="Hildebrand F."/>
            <person name="Pallen M.J."/>
        </authorList>
    </citation>
    <scope>NUCLEOTIDE SEQUENCE</scope>
    <source>
        <strain evidence="4">ChiBcec8-14828</strain>
    </source>
</reference>
<name>A0A9D2S1M9_9FIRM</name>
<comment type="cofactor">
    <cofactor evidence="2">
        <name>a divalent metal cation</name>
        <dbReference type="ChEBI" id="CHEBI:60240"/>
    </cofactor>
</comment>
<dbReference type="GO" id="GO:0046872">
    <property type="term" value="F:metal ion binding"/>
    <property type="evidence" value="ECO:0007669"/>
    <property type="project" value="UniProtKB-KW"/>
</dbReference>
<accession>A0A9D2S1M9</accession>
<gene>
    <name evidence="4" type="ORF">H9943_03170</name>
</gene>
<comment type="similarity">
    <text evidence="1 2">Belongs to the metallophosphoesterase superfamily. YfcE family.</text>
</comment>
<dbReference type="GO" id="GO:0016787">
    <property type="term" value="F:hydrolase activity"/>
    <property type="evidence" value="ECO:0007669"/>
    <property type="project" value="UniProtKB-UniRule"/>
</dbReference>
<protein>
    <recommendedName>
        <fullName evidence="2">Phosphoesterase</fullName>
        <ecNumber evidence="2">3.1.4.-</ecNumber>
    </recommendedName>
</protein>
<keyword evidence="2" id="KW-0479">Metal-binding</keyword>
<evidence type="ECO:0000313" key="4">
    <source>
        <dbReference type="EMBL" id="HJB39380.1"/>
    </source>
</evidence>
<dbReference type="NCBIfam" id="TIGR00040">
    <property type="entry name" value="yfcE"/>
    <property type="match status" value="1"/>
</dbReference>
<comment type="caution">
    <text evidence="4">The sequence shown here is derived from an EMBL/GenBank/DDBJ whole genome shotgun (WGS) entry which is preliminary data.</text>
</comment>
<dbReference type="InterPro" id="IPR000979">
    <property type="entry name" value="Phosphodiesterase_MJ0936/Vps29"/>
</dbReference>
<dbReference type="EMBL" id="DWYA01000031">
    <property type="protein sequence ID" value="HJB39380.1"/>
    <property type="molecule type" value="Genomic_DNA"/>
</dbReference>
<dbReference type="InterPro" id="IPR024654">
    <property type="entry name" value="Calcineurin-like_PHP_lpxH"/>
</dbReference>
<organism evidence="4 5">
    <name type="scientific">Candidatus Ruthenibacterium avium</name>
    <dbReference type="NCBI Taxonomy" id="2838751"/>
    <lineage>
        <taxon>Bacteria</taxon>
        <taxon>Bacillati</taxon>
        <taxon>Bacillota</taxon>
        <taxon>Clostridia</taxon>
        <taxon>Eubacteriales</taxon>
        <taxon>Oscillospiraceae</taxon>
        <taxon>Ruthenibacterium</taxon>
    </lineage>
</organism>
<evidence type="ECO:0000256" key="1">
    <source>
        <dbReference type="ARBA" id="ARBA00008950"/>
    </source>
</evidence>
<dbReference type="Pfam" id="PF12850">
    <property type="entry name" value="Metallophos_2"/>
    <property type="match status" value="1"/>
</dbReference>
<evidence type="ECO:0000256" key="2">
    <source>
        <dbReference type="RuleBase" id="RU362039"/>
    </source>
</evidence>
<dbReference type="AlphaFoldDB" id="A0A9D2S1M9"/>
<evidence type="ECO:0000259" key="3">
    <source>
        <dbReference type="Pfam" id="PF12850"/>
    </source>
</evidence>
<dbReference type="InterPro" id="IPR029052">
    <property type="entry name" value="Metallo-depent_PP-like"/>
</dbReference>
<dbReference type="EC" id="3.1.4.-" evidence="2"/>
<sequence length="153" mass="16407">MKWLVLSDSHGMRGSVYDILDSHPDAAGLFFLGDGLDDVEYVENTHPHLQVYAVSGNCDRTRGTLEGVADCGGVKVFYTHGHLYGVKSALGPLCKRAKEEGAAVALYGHTHNPLCGTQDSVLLANPGAVSSFPSRYGILTVEDGVPSFQLRMI</sequence>
<proteinExistence type="inferred from homology"/>
<reference evidence="4" key="2">
    <citation type="submission" date="2021-04" db="EMBL/GenBank/DDBJ databases">
        <authorList>
            <person name="Gilroy R."/>
        </authorList>
    </citation>
    <scope>NUCLEOTIDE SEQUENCE</scope>
    <source>
        <strain evidence="4">ChiBcec8-14828</strain>
    </source>
</reference>
<dbReference type="SUPFAM" id="SSF56300">
    <property type="entry name" value="Metallo-dependent phosphatases"/>
    <property type="match status" value="1"/>
</dbReference>
<dbReference type="Proteomes" id="UP000824209">
    <property type="component" value="Unassembled WGS sequence"/>
</dbReference>
<feature type="domain" description="Calcineurin-like phosphoesterase" evidence="3">
    <location>
        <begin position="1"/>
        <end position="142"/>
    </location>
</feature>
<evidence type="ECO:0000313" key="5">
    <source>
        <dbReference type="Proteomes" id="UP000824209"/>
    </source>
</evidence>